<evidence type="ECO:0000313" key="1">
    <source>
        <dbReference type="EMBL" id="ATE53287.1"/>
    </source>
</evidence>
<protein>
    <recommendedName>
        <fullName evidence="3">Guanylate cyclase domain-containing protein</fullName>
    </recommendedName>
</protein>
<accession>A0A290Z2R0</accession>
<dbReference type="Proteomes" id="UP000218505">
    <property type="component" value="Chromosome"/>
</dbReference>
<name>A0A290Z2R0_9PSEU</name>
<dbReference type="AlphaFoldDB" id="A0A290Z2R0"/>
<dbReference type="KEGG" id="apre:CNX65_08280"/>
<sequence length="380" mass="40264">MRGVRSVRNVRNVRGVCPVSRPHARRRVLVGGGRGEVAVVDCVPTARLCPDGTVAVDVVFDLGALPRGWRYAVAFVRGELSPDTAAVGLDGPAGVRVSGIGGARFTWYAGDFTGPGLPGGPLRLRLVVPSTREEREVRLALRLDASYLRPRLGGLGRGPLGHATADVPWVFPLVLPADPAASPATPSARVASRRAERLCLVADVERYSRFTPEEAKAAQARFVEVLRVVLAHAGVEESAVARQKAGDGQFAVLPSGLDPLTAVPRLVEGFALALRGVNLGLDAHSRLRLRVALDRGVVEPGVNGWVGDATIAVNRLVDSRALREALRDAPRADHALALSDGLHREATAPGAGLPGFHRALVEVPEKGFSAPAWLRVPTDE</sequence>
<proteinExistence type="predicted"/>
<evidence type="ECO:0008006" key="3">
    <source>
        <dbReference type="Google" id="ProtNLM"/>
    </source>
</evidence>
<keyword evidence="2" id="KW-1185">Reference proteome</keyword>
<reference evidence="1" key="1">
    <citation type="submission" date="2017-09" db="EMBL/GenBank/DDBJ databases">
        <title>Complete Genome Sequence of ansamitocin-producing Bacterium Actinosynnema pretiosum X47.</title>
        <authorList>
            <person name="Cao G."/>
            <person name="Zong G."/>
            <person name="Zhong C."/>
            <person name="Fu J."/>
        </authorList>
    </citation>
    <scope>NUCLEOTIDE SEQUENCE [LARGE SCALE GENOMIC DNA]</scope>
    <source>
        <strain evidence="1">X47</strain>
    </source>
</reference>
<dbReference type="EMBL" id="CP023445">
    <property type="protein sequence ID" value="ATE53287.1"/>
    <property type="molecule type" value="Genomic_DNA"/>
</dbReference>
<gene>
    <name evidence="1" type="ORF">CNX65_08280</name>
</gene>
<organism evidence="1 2">
    <name type="scientific">Actinosynnema pretiosum</name>
    <dbReference type="NCBI Taxonomy" id="42197"/>
    <lineage>
        <taxon>Bacteria</taxon>
        <taxon>Bacillati</taxon>
        <taxon>Actinomycetota</taxon>
        <taxon>Actinomycetes</taxon>
        <taxon>Pseudonocardiales</taxon>
        <taxon>Pseudonocardiaceae</taxon>
        <taxon>Actinosynnema</taxon>
    </lineage>
</organism>
<evidence type="ECO:0000313" key="2">
    <source>
        <dbReference type="Proteomes" id="UP000218505"/>
    </source>
</evidence>